<feature type="compositionally biased region" description="Basic and acidic residues" evidence="1">
    <location>
        <begin position="189"/>
        <end position="204"/>
    </location>
</feature>
<dbReference type="SMART" id="SM00507">
    <property type="entry name" value="HNHc"/>
    <property type="match status" value="1"/>
</dbReference>
<reference evidence="3" key="1">
    <citation type="journal article" date="2014" name="Int. J. Syst. Evol. Microbiol.">
        <title>Complete genome sequence of Corynebacterium casei LMG S-19264T (=DSM 44701T), isolated from a smear-ripened cheese.</title>
        <authorList>
            <consortium name="US DOE Joint Genome Institute (JGI-PGF)"/>
            <person name="Walter F."/>
            <person name="Albersmeier A."/>
            <person name="Kalinowski J."/>
            <person name="Ruckert C."/>
        </authorList>
    </citation>
    <scope>NUCLEOTIDE SEQUENCE</scope>
    <source>
        <strain evidence="3">CGMCC 1.10749</strain>
    </source>
</reference>
<evidence type="ECO:0000313" key="3">
    <source>
        <dbReference type="EMBL" id="GGB84707.1"/>
    </source>
</evidence>
<name>A0A8H9FTS6_9MICO</name>
<accession>A0A8H9FTS6</accession>
<dbReference type="CDD" id="cd00085">
    <property type="entry name" value="HNHc"/>
    <property type="match status" value="1"/>
</dbReference>
<gene>
    <name evidence="3" type="ORF">GCM10011314_25460</name>
</gene>
<comment type="caution">
    <text evidence="3">The sequence shown here is derived from an EMBL/GenBank/DDBJ whole genome shotgun (WGS) entry which is preliminary data.</text>
</comment>
<feature type="region of interest" description="Disordered" evidence="1">
    <location>
        <begin position="438"/>
        <end position="462"/>
    </location>
</feature>
<reference evidence="3" key="2">
    <citation type="submission" date="2020-09" db="EMBL/GenBank/DDBJ databases">
        <authorList>
            <person name="Sun Q."/>
            <person name="Zhou Y."/>
        </authorList>
    </citation>
    <scope>NUCLEOTIDE SEQUENCE</scope>
    <source>
        <strain evidence="3">CGMCC 1.10749</strain>
    </source>
</reference>
<feature type="compositionally biased region" description="Basic and acidic residues" evidence="1">
    <location>
        <begin position="557"/>
        <end position="598"/>
    </location>
</feature>
<dbReference type="Proteomes" id="UP000628079">
    <property type="component" value="Unassembled WGS sequence"/>
</dbReference>
<evidence type="ECO:0000259" key="2">
    <source>
        <dbReference type="SMART" id="SM00507"/>
    </source>
</evidence>
<dbReference type="Gene3D" id="1.10.30.50">
    <property type="match status" value="1"/>
</dbReference>
<evidence type="ECO:0000313" key="4">
    <source>
        <dbReference type="Proteomes" id="UP000628079"/>
    </source>
</evidence>
<proteinExistence type="predicted"/>
<organism evidence="3 4">
    <name type="scientific">Knoellia flava</name>
    <dbReference type="NCBI Taxonomy" id="913969"/>
    <lineage>
        <taxon>Bacteria</taxon>
        <taxon>Bacillati</taxon>
        <taxon>Actinomycetota</taxon>
        <taxon>Actinomycetes</taxon>
        <taxon>Micrococcales</taxon>
        <taxon>Intrasporangiaceae</taxon>
        <taxon>Knoellia</taxon>
    </lineage>
</organism>
<sequence>MFEYNRTMNLGAVSTAVADLYAALTAPACASSGASVAGLSEPAGLLDADTLLSTIEQAQQVINICGGIQAHAMAHLAAHEEVRDVEDASGWVWKRHGLGFVADDTASLVADRLGVSVPVAANRVEDAVHQVTVTPQLVDAMGSGALDQFRAHLVTREVRDCDDDTAATIVDRLVTRATEPAPWKTTDAGADRGREPSPPRRGWDETAGPLASRTRRLVTRHAPDVAAARKKQAVKDRCLTRRAISEAADQWHGLVPVEQSLVMWQAVDSLARTLQAADPALTLDQARVDAMQQLILGQADVTIHLHATHPAAPDTATTSGTATTSDSARAATASESARAATATAAPRAATAPRGRPNVAPVNSRSATAPASAAADALVAAAQSHRDGLAERAVRGVVELGGLNRPGTTTVDLDRLPASVRLTDSTTLTCHPDTGALISGHVPKSLAPAKRRRSSTRQDAPNDEIEERYRPCPALQRLVRLRDGHCRFPGCRVPARSCDLDHVIAWPTGPTTATNLICLCRRHHRVKQRPGWTVRLDPDGVVHWSDPTGRHTTTAPVDHLDRVHHDDVREPTDDRSHASPEHASHTDDGAPADDRDLKHVWGPASRMTPAALAGLMSSPAAAPHSLAELTLARLLELARVDATHPPPRHDTSAVDWHSPDRDVLVRIGPAGCQARTGEPGPPPF</sequence>
<feature type="region of interest" description="Disordered" evidence="1">
    <location>
        <begin position="539"/>
        <end position="598"/>
    </location>
</feature>
<dbReference type="AlphaFoldDB" id="A0A8H9FTS6"/>
<dbReference type="InterPro" id="IPR003615">
    <property type="entry name" value="HNH_nuc"/>
</dbReference>
<dbReference type="EMBL" id="BMEA01000002">
    <property type="protein sequence ID" value="GGB84707.1"/>
    <property type="molecule type" value="Genomic_DNA"/>
</dbReference>
<feature type="compositionally biased region" description="Low complexity" evidence="1">
    <location>
        <begin position="310"/>
        <end position="356"/>
    </location>
</feature>
<evidence type="ECO:0000256" key="1">
    <source>
        <dbReference type="SAM" id="MobiDB-lite"/>
    </source>
</evidence>
<protein>
    <recommendedName>
        <fullName evidence="2">HNH nuclease domain-containing protein</fullName>
    </recommendedName>
</protein>
<feature type="domain" description="HNH nuclease" evidence="2">
    <location>
        <begin position="473"/>
        <end position="524"/>
    </location>
</feature>
<feature type="region of interest" description="Disordered" evidence="1">
    <location>
        <begin position="310"/>
        <end position="366"/>
    </location>
</feature>
<feature type="region of interest" description="Disordered" evidence="1">
    <location>
        <begin position="180"/>
        <end position="209"/>
    </location>
</feature>